<evidence type="ECO:0000313" key="3">
    <source>
        <dbReference type="Proteomes" id="UP001419268"/>
    </source>
</evidence>
<dbReference type="InterPro" id="IPR044824">
    <property type="entry name" value="MAIN-like"/>
</dbReference>
<dbReference type="EMBL" id="JBBNAG010000001">
    <property type="protein sequence ID" value="KAK9165226.1"/>
    <property type="molecule type" value="Genomic_DNA"/>
</dbReference>
<comment type="caution">
    <text evidence="2">The sequence shown here is derived from an EMBL/GenBank/DDBJ whole genome shotgun (WGS) entry which is preliminary data.</text>
</comment>
<organism evidence="2 3">
    <name type="scientific">Stephania cephalantha</name>
    <dbReference type="NCBI Taxonomy" id="152367"/>
    <lineage>
        <taxon>Eukaryota</taxon>
        <taxon>Viridiplantae</taxon>
        <taxon>Streptophyta</taxon>
        <taxon>Embryophyta</taxon>
        <taxon>Tracheophyta</taxon>
        <taxon>Spermatophyta</taxon>
        <taxon>Magnoliopsida</taxon>
        <taxon>Ranunculales</taxon>
        <taxon>Menispermaceae</taxon>
        <taxon>Menispermoideae</taxon>
        <taxon>Cissampelideae</taxon>
        <taxon>Stephania</taxon>
    </lineage>
</organism>
<feature type="domain" description="Aminotransferase-like plant mobile" evidence="1">
    <location>
        <begin position="82"/>
        <end position="449"/>
    </location>
</feature>
<dbReference type="AlphaFoldDB" id="A0AAP0L6P0"/>
<reference evidence="2 3" key="1">
    <citation type="submission" date="2024-01" db="EMBL/GenBank/DDBJ databases">
        <title>Genome assemblies of Stephania.</title>
        <authorList>
            <person name="Yang L."/>
        </authorList>
    </citation>
    <scope>NUCLEOTIDE SEQUENCE [LARGE SCALE GENOMIC DNA]</scope>
    <source>
        <strain evidence="2">JXDWG</strain>
        <tissue evidence="2">Leaf</tissue>
    </source>
</reference>
<dbReference type="Pfam" id="PF10536">
    <property type="entry name" value="PMD"/>
    <property type="match status" value="1"/>
</dbReference>
<proteinExistence type="predicted"/>
<evidence type="ECO:0000313" key="2">
    <source>
        <dbReference type="EMBL" id="KAK9165226.1"/>
    </source>
</evidence>
<dbReference type="GO" id="GO:0010073">
    <property type="term" value="P:meristem maintenance"/>
    <property type="evidence" value="ECO:0007669"/>
    <property type="project" value="InterPro"/>
</dbReference>
<keyword evidence="3" id="KW-1185">Reference proteome</keyword>
<accession>A0AAP0L6P0</accession>
<evidence type="ECO:0000259" key="1">
    <source>
        <dbReference type="Pfam" id="PF10536"/>
    </source>
</evidence>
<name>A0AAP0L6P0_9MAGN</name>
<sequence length="616" mass="70403">MLSLLVVCYFSCSFNIFDLGLKRDMDPGPIDDSVLSLQALHRSTRVWNGPEPGILTIRRNSAALHRLVQLDERIVEHLHAAGFYGTARVGFISIDWHLITALVERWRPETHTFHFPVGEMTITLQDVQIILGLPVDGLPITLSCRGDYNALCLTQPGFPFPENNRDRWRIQIRQPVKMVSNLPQDADDVEVQRYARAYILQLLGGTLFADKSNNLVHITYLQFLEDFEAAGQYSWGSATLAHLYRQLMYCVNIDGAEIAGPVILLQLWAWDRLPFLAPIMGNHLRDDMIDNEALFPPPPFGHRWRHALETTGTSMHVLTKYREMIDMQGPDEVVWEPYPETVISDLPAYCSSGRAIWRTRAPLLFFCVVELYNPDRVMRQFGMKQRIPHLHSTSMELHKIDLRGKTDKDWSAEHSAYVCLWNERASNIATDEILDEPLDFYDPYMLWYRRITRRFMSRRGAIAEALAHGMTSIHQLTLGDDVSIARIRDVAASTLTAVRADYRMHNVPTSFEASHHTSHDDTRSRHGTPVYTSSVPPNEFETPHTPSVPPCMAFEATEAFPFDIAPTSSRHFNATPIMMNFSESTSTHEGGMRDIDDIREKMIKIQLIWGSRMSHC</sequence>
<gene>
    <name evidence="2" type="ORF">Scep_000417</name>
</gene>
<dbReference type="InterPro" id="IPR019557">
    <property type="entry name" value="AminoTfrase-like_pln_mobile"/>
</dbReference>
<protein>
    <recommendedName>
        <fullName evidence="1">Aminotransferase-like plant mobile domain-containing protein</fullName>
    </recommendedName>
</protein>
<dbReference type="PANTHER" id="PTHR46033">
    <property type="entry name" value="PROTEIN MAIN-LIKE 2"/>
    <property type="match status" value="1"/>
</dbReference>
<dbReference type="Proteomes" id="UP001419268">
    <property type="component" value="Unassembled WGS sequence"/>
</dbReference>
<dbReference type="PANTHER" id="PTHR46033:SF8">
    <property type="entry name" value="PROTEIN MAINTENANCE OF MERISTEMS-LIKE"/>
    <property type="match status" value="1"/>
</dbReference>